<sequence>MAGRVIKVEVDDIREILRRVSPYIVRQWKEVCRELGVPETELLEIETTSYSKKISTLAYRGLCLWFEQMGKLATKEKLISVLKKNGLRRAEEEVENLTIKQLTVRPLSSPRISTRVRSAKRRKSSAGNPPSLQRLRSGSAKCTRIRSAKLKYTKEEKPSDLSLRLRVSQIASQEDVNGYWREKCRDLCESFYTYVADNCEDYVIGLEHALDMSDVVVNDVRRDTVIIASVQCGNLGALESINQMYKSKRLTSLCQAVFINEQVLKSLGIKSLTLDLSIDPDDLEECRDYLLSRKFKESTIFHPTDALAAPRNEEPSIERIPQLSEKQKRRTKDMSGCQSRFILKLEKLKRRYTAFEEHTNEFLRTLQIVLPKGQESISNLAGLIRLHSYLLSSSGVGSGVRTDLVREYLAIVNNIRLYLENFREECDEMLSDSESDDGDSDYSEKIVKCLIENVEDMLQVDHIFEEDTTVLDRKLSSYEQTFCGMLCYIPLLCEKLSTVLYTLPTNTNVQPKPSTFT</sequence>
<evidence type="ECO:0000256" key="1">
    <source>
        <dbReference type="SAM" id="MobiDB-lite"/>
    </source>
</evidence>
<dbReference type="GO" id="GO:0007165">
    <property type="term" value="P:signal transduction"/>
    <property type="evidence" value="ECO:0007669"/>
    <property type="project" value="InterPro"/>
</dbReference>
<dbReference type="EnsemblMetazoa" id="G2160.2">
    <property type="protein sequence ID" value="G2160.2:cds"/>
    <property type="gene ID" value="G2160"/>
</dbReference>
<organism evidence="3 4">
    <name type="scientific">Magallana gigas</name>
    <name type="common">Pacific oyster</name>
    <name type="synonym">Crassostrea gigas</name>
    <dbReference type="NCBI Taxonomy" id="29159"/>
    <lineage>
        <taxon>Eukaryota</taxon>
        <taxon>Metazoa</taxon>
        <taxon>Spiralia</taxon>
        <taxon>Lophotrochozoa</taxon>
        <taxon>Mollusca</taxon>
        <taxon>Bivalvia</taxon>
        <taxon>Autobranchia</taxon>
        <taxon>Pteriomorphia</taxon>
        <taxon>Ostreida</taxon>
        <taxon>Ostreoidea</taxon>
        <taxon>Ostreidae</taxon>
        <taxon>Magallana</taxon>
    </lineage>
</organism>
<dbReference type="CDD" id="cd01670">
    <property type="entry name" value="Death"/>
    <property type="match status" value="1"/>
</dbReference>
<dbReference type="PROSITE" id="PS50017">
    <property type="entry name" value="DEATH_DOMAIN"/>
    <property type="match status" value="1"/>
</dbReference>
<evidence type="ECO:0000313" key="3">
    <source>
        <dbReference type="EnsemblMetazoa" id="G2160.2:cds"/>
    </source>
</evidence>
<evidence type="ECO:0000259" key="2">
    <source>
        <dbReference type="PROSITE" id="PS50017"/>
    </source>
</evidence>
<protein>
    <recommendedName>
        <fullName evidence="2">Death domain-containing protein</fullName>
    </recommendedName>
</protein>
<evidence type="ECO:0000313" key="4">
    <source>
        <dbReference type="Proteomes" id="UP000005408"/>
    </source>
</evidence>
<proteinExistence type="predicted"/>
<dbReference type="InterPro" id="IPR011029">
    <property type="entry name" value="DEATH-like_dom_sf"/>
</dbReference>
<dbReference type="InterPro" id="IPR000488">
    <property type="entry name" value="Death_dom"/>
</dbReference>
<dbReference type="Pfam" id="PF00531">
    <property type="entry name" value="Death"/>
    <property type="match status" value="1"/>
</dbReference>
<dbReference type="Proteomes" id="UP000005408">
    <property type="component" value="Unassembled WGS sequence"/>
</dbReference>
<feature type="domain" description="Death" evidence="2">
    <location>
        <begin position="27"/>
        <end position="98"/>
    </location>
</feature>
<feature type="region of interest" description="Disordered" evidence="1">
    <location>
        <begin position="115"/>
        <end position="137"/>
    </location>
</feature>
<name>A0A8W8K4A6_MAGGI</name>
<dbReference type="Gene3D" id="1.10.533.10">
    <property type="entry name" value="Death Domain, Fas"/>
    <property type="match status" value="1"/>
</dbReference>
<feature type="compositionally biased region" description="Polar residues" evidence="1">
    <location>
        <begin position="127"/>
        <end position="136"/>
    </location>
</feature>
<dbReference type="AlphaFoldDB" id="A0A8W8K4A6"/>
<accession>A0A8W8K4A6</accession>
<reference evidence="3" key="1">
    <citation type="submission" date="2022-08" db="UniProtKB">
        <authorList>
            <consortium name="EnsemblMetazoa"/>
        </authorList>
    </citation>
    <scope>IDENTIFICATION</scope>
    <source>
        <strain evidence="3">05x7-T-G4-1.051#20</strain>
    </source>
</reference>
<dbReference type="SUPFAM" id="SSF47986">
    <property type="entry name" value="DEATH domain"/>
    <property type="match status" value="1"/>
</dbReference>
<keyword evidence="4" id="KW-1185">Reference proteome</keyword>